<evidence type="ECO:0000313" key="1">
    <source>
        <dbReference type="EMBL" id="AHI33047.1"/>
    </source>
</evidence>
<protein>
    <submittedName>
        <fullName evidence="1">Uncharacterized protein</fullName>
    </submittedName>
</protein>
<dbReference type="EMBL" id="CP007152">
    <property type="protein sequence ID" value="AHI33047.1"/>
    <property type="molecule type" value="Genomic_DNA"/>
</dbReference>
<sequence length="152" mass="17355">MPSLLLILVPILATWLTALRFDDSTPKVQVLLAEAQPVQKNRAFFYLLGISAPADQDLIHVGHKQTEYYRDQVPARTSLRPHTNEVPNTRLDYEPLTEAEGNLCLLEKIEESWVRNYAGTVLNQTDVTDYASWTEKAQFPRAKIALIKISYR</sequence>
<dbReference type="KEGG" id="msr:AU15_05500"/>
<dbReference type="HOGENOM" id="CLU_1720139_0_0_6"/>
<organism evidence="1 2">
    <name type="scientific">Marinobacter salarius</name>
    <dbReference type="NCBI Taxonomy" id="1420917"/>
    <lineage>
        <taxon>Bacteria</taxon>
        <taxon>Pseudomonadati</taxon>
        <taxon>Pseudomonadota</taxon>
        <taxon>Gammaproteobacteria</taxon>
        <taxon>Pseudomonadales</taxon>
        <taxon>Marinobacteraceae</taxon>
        <taxon>Marinobacter</taxon>
    </lineage>
</organism>
<dbReference type="AlphaFoldDB" id="W5YUY4"/>
<proteinExistence type="predicted"/>
<evidence type="ECO:0000313" key="2">
    <source>
        <dbReference type="Proteomes" id="UP000035081"/>
    </source>
</evidence>
<reference evidence="1 2" key="1">
    <citation type="journal article" date="2014" name="Genome Announc.">
        <title>Draft Genome Sequences of Marinobacter similis A3d10T and Marinobacter salarius R9SW1T.</title>
        <authorList>
            <person name="Ivanova E.P."/>
            <person name="Ng H.J."/>
            <person name="Webb H.K."/>
            <person name="Feng G."/>
            <person name="Oshima K."/>
            <person name="Hattori M."/>
            <person name="Ohkuma M."/>
            <person name="Sergeev A.F."/>
            <person name="Mikhailov V.V."/>
            <person name="Crawford R.J."/>
            <person name="Sawabe T."/>
        </authorList>
    </citation>
    <scope>NUCLEOTIDE SEQUENCE [LARGE SCALE GENOMIC DNA]</scope>
    <source>
        <strain evidence="2">A3d10 and R9SW1</strain>
    </source>
</reference>
<gene>
    <name evidence="1" type="ORF">AU15_05500</name>
</gene>
<dbReference type="RefSeq" id="WP_041332945.1">
    <property type="nucleotide sequence ID" value="NZ_DCAM01000010.1"/>
</dbReference>
<name>W5YUY4_9GAMM</name>
<accession>W5YUY4</accession>
<dbReference type="Proteomes" id="UP000035081">
    <property type="component" value="Chromosome"/>
</dbReference>